<evidence type="ECO:0000313" key="6">
    <source>
        <dbReference type="EMBL" id="HAE4979932.1"/>
    </source>
</evidence>
<dbReference type="PANTHER" id="PTHR44835">
    <property type="entry name" value="UDP-N-ACETYLGLUCOSAMINE--PEPTIDE N-ACETYLGLUCOSAMINYLTRANSFERASE SPINDLY-RELATED"/>
    <property type="match status" value="1"/>
</dbReference>
<dbReference type="Pfam" id="PF18071">
    <property type="entry name" value="HMW1C_N"/>
    <property type="match status" value="1"/>
</dbReference>
<dbReference type="EMBL" id="DAASCL010000074">
    <property type="protein sequence ID" value="HAE4979932.1"/>
    <property type="molecule type" value="Genomic_DNA"/>
</dbReference>
<dbReference type="InterPro" id="IPR040542">
    <property type="entry name" value="HMW1_D2"/>
</dbReference>
<name>A0A732GVJ8_SALDU</name>
<organism evidence="6">
    <name type="scientific">Salmonella dublin</name>
    <dbReference type="NCBI Taxonomy" id="98360"/>
    <lineage>
        <taxon>Bacteria</taxon>
        <taxon>Pseudomonadati</taxon>
        <taxon>Pseudomonadota</taxon>
        <taxon>Gammaproteobacteria</taxon>
        <taxon>Enterobacterales</taxon>
        <taxon>Enterobacteriaceae</taxon>
        <taxon>Salmonella</taxon>
    </lineage>
</organism>
<evidence type="ECO:0000256" key="2">
    <source>
        <dbReference type="ARBA" id="ARBA00022676"/>
    </source>
</evidence>
<reference evidence="6" key="1">
    <citation type="journal article" date="2018" name="Genome Biol.">
        <title>SKESA: strategic k-mer extension for scrupulous assemblies.</title>
        <authorList>
            <person name="Souvorov A."/>
            <person name="Agarwala R."/>
            <person name="Lipman D.J."/>
        </authorList>
    </citation>
    <scope>NUCLEOTIDE SEQUENCE</scope>
    <source>
        <strain evidence="6">10-1049</strain>
    </source>
</reference>
<evidence type="ECO:0000256" key="3">
    <source>
        <dbReference type="ARBA" id="ARBA00022679"/>
    </source>
</evidence>
<comment type="pathway">
    <text evidence="1">Protein modification; protein glycosylation.</text>
</comment>
<proteinExistence type="predicted"/>
<dbReference type="AlphaFoldDB" id="A0A732GVJ8"/>
<gene>
    <name evidence="6" type="ORF">G4G51_004587</name>
</gene>
<accession>A0A732GVJ8</accession>
<protein>
    <submittedName>
        <fullName evidence="6">Cobalt ABC transporter permease</fullName>
    </submittedName>
</protein>
<dbReference type="InterPro" id="IPR051939">
    <property type="entry name" value="Glycosyltr_41/O-GlcNAc_trsf"/>
</dbReference>
<dbReference type="Pfam" id="PF18254">
    <property type="entry name" value="HMw1_D2"/>
    <property type="match status" value="1"/>
</dbReference>
<dbReference type="GO" id="GO:0016757">
    <property type="term" value="F:glycosyltransferase activity"/>
    <property type="evidence" value="ECO:0007669"/>
    <property type="project" value="UniProtKB-KW"/>
</dbReference>
<feature type="domain" description="HMW1C N-terminal" evidence="4">
    <location>
        <begin position="19"/>
        <end position="131"/>
    </location>
</feature>
<dbReference type="Gene3D" id="3.40.50.2000">
    <property type="entry name" value="Glycogen Phosphorylase B"/>
    <property type="match status" value="1"/>
</dbReference>
<evidence type="ECO:0000256" key="1">
    <source>
        <dbReference type="ARBA" id="ARBA00004922"/>
    </source>
</evidence>
<dbReference type="Gene3D" id="3.40.50.11380">
    <property type="match status" value="1"/>
</dbReference>
<reference evidence="6" key="2">
    <citation type="submission" date="2018-07" db="EMBL/GenBank/DDBJ databases">
        <authorList>
            <consortium name="NCBI Pathogen Detection Project"/>
        </authorList>
    </citation>
    <scope>NUCLEOTIDE SEQUENCE</scope>
    <source>
        <strain evidence="6">10-1049</strain>
    </source>
</reference>
<dbReference type="InterPro" id="IPR041109">
    <property type="entry name" value="HMW1C_N"/>
</dbReference>
<keyword evidence="3" id="KW-0808">Transferase</keyword>
<sequence length="624" mass="70238">MDTPPAGVATSTDGWPVHFQLERFEWLVNTRDTEAAGRELVFLLNQLDQQYGEWGSQVSAFAPGQAQTLNVHLCTRLAGAITTLFSRPDFNLSQEGYRGLMGVHRWLALVFAVSPYRHADHIIRNRNAAGGGLTDPVTVNESNIYLFCLCYFPDSEIALQPDTLWQYNRDVVVTLFFALLSGRALPTPAGHAKKEMLLAWLPEKLGEITSLDFLPKRVLHDVYMHCSYADLPAKHQIKAGMSRLLRQELLSNDYHDMGVSPVGRSKPVVAVVLEWFTRQHSIYRTHSTTMRALKEKYEVVGIAQPGATDDETQGVFDRFEEIPAGNIVRGAYDIIRRIQPDIIYYPSVGMFPLTMYLVNLRLAPLQLMALGHPATTHSPYIDGILVEEDYVGEASCFSEHLLQLPCDGMPYIPPQGVKRTPPERRSRKAFGERVRVAVCASVMKINPGFLNTLAEITRRSRRPVQFCFYMGFAKGITTDYLRQAIQAVLPDAEVNSHMAVDTYQAALNSCDLFVNPFPFGNTNGLVDTVRQGLPGVCMTGAEVHTHIDEGLFRRLKLPESLIAQDTETYIRAALSLIENDEWRHKLQLRLCSEDVEQVLFKGQTHSFVQLVTEAYKAARHRNEE</sequence>
<keyword evidence="2" id="KW-0328">Glycosyltransferase</keyword>
<comment type="caution">
    <text evidence="6">The sequence shown here is derived from an EMBL/GenBank/DDBJ whole genome shotgun (WGS) entry which is preliminary data.</text>
</comment>
<evidence type="ECO:0000259" key="4">
    <source>
        <dbReference type="Pfam" id="PF18071"/>
    </source>
</evidence>
<feature type="domain" description="HMW1" evidence="5">
    <location>
        <begin position="162"/>
        <end position="247"/>
    </location>
</feature>
<dbReference type="PANTHER" id="PTHR44835:SF1">
    <property type="entry name" value="PROTEIN O-GLCNAC TRANSFERASE"/>
    <property type="match status" value="1"/>
</dbReference>
<evidence type="ECO:0000259" key="5">
    <source>
        <dbReference type="Pfam" id="PF18254"/>
    </source>
</evidence>